<evidence type="ECO:0000313" key="2">
    <source>
        <dbReference type="Proteomes" id="UP000295008"/>
    </source>
</evidence>
<dbReference type="EMBL" id="SLUN01000016">
    <property type="protein sequence ID" value="TCL65883.1"/>
    <property type="molecule type" value="Genomic_DNA"/>
</dbReference>
<dbReference type="AlphaFoldDB" id="A0A4R1RIF5"/>
<gene>
    <name evidence="1" type="ORF">EDC14_101613</name>
</gene>
<name>A0A4R1RIF5_HYDET</name>
<comment type="caution">
    <text evidence="1">The sequence shown here is derived from an EMBL/GenBank/DDBJ whole genome shotgun (WGS) entry which is preliminary data.</text>
</comment>
<organism evidence="1 2">
    <name type="scientific">Hydrogenispora ethanolica</name>
    <dbReference type="NCBI Taxonomy" id="1082276"/>
    <lineage>
        <taxon>Bacteria</taxon>
        <taxon>Bacillati</taxon>
        <taxon>Bacillota</taxon>
        <taxon>Hydrogenispora</taxon>
    </lineage>
</organism>
<dbReference type="InterPro" id="IPR025051">
    <property type="entry name" value="DUF3990"/>
</dbReference>
<dbReference type="Proteomes" id="UP000295008">
    <property type="component" value="Unassembled WGS sequence"/>
</dbReference>
<keyword evidence="2" id="KW-1185">Reference proteome</keyword>
<sequence>MPKTNALPRWVYYGTTTEFQRGFQRMNLKKVRQSREFGCGFYADGQRETACQRARHSAADSLQPPLLVTFRVDTQRLQQLKGLFFPFPDASWQNFILKNLLPANAGRPEYEFVYGPAAHASVLQCITEIKNGRQSYADLQRACQEAEHAPVGYQLCCLTDQALGALILKGSLVLA</sequence>
<reference evidence="1 2" key="1">
    <citation type="submission" date="2019-03" db="EMBL/GenBank/DDBJ databases">
        <title>Genomic Encyclopedia of Type Strains, Phase IV (KMG-IV): sequencing the most valuable type-strain genomes for metagenomic binning, comparative biology and taxonomic classification.</title>
        <authorList>
            <person name="Goeker M."/>
        </authorList>
    </citation>
    <scope>NUCLEOTIDE SEQUENCE [LARGE SCALE GENOMIC DNA]</scope>
    <source>
        <strain evidence="1 2">LX-B</strain>
    </source>
</reference>
<dbReference type="RefSeq" id="WP_132014846.1">
    <property type="nucleotide sequence ID" value="NZ_SLUN01000016.1"/>
</dbReference>
<dbReference type="Pfam" id="PF13151">
    <property type="entry name" value="DUF3990"/>
    <property type="match status" value="1"/>
</dbReference>
<dbReference type="OrthoDB" id="9813772at2"/>
<protein>
    <submittedName>
        <fullName evidence="1">Uncharacterized protein DUF3990</fullName>
    </submittedName>
</protein>
<accession>A0A4R1RIF5</accession>
<evidence type="ECO:0000313" key="1">
    <source>
        <dbReference type="EMBL" id="TCL65883.1"/>
    </source>
</evidence>
<proteinExistence type="predicted"/>